<organism evidence="1">
    <name type="scientific">freshwater sediment metagenome</name>
    <dbReference type="NCBI Taxonomy" id="556182"/>
    <lineage>
        <taxon>unclassified sequences</taxon>
        <taxon>metagenomes</taxon>
        <taxon>ecological metagenomes</taxon>
    </lineage>
</organism>
<protein>
    <submittedName>
        <fullName evidence="1">Uncharacterized protein</fullName>
    </submittedName>
</protein>
<dbReference type="EMBL" id="OY288114">
    <property type="protein sequence ID" value="CAJ0888328.1"/>
    <property type="molecule type" value="Genomic_DNA"/>
</dbReference>
<reference evidence="1" key="1">
    <citation type="submission" date="2023-07" db="EMBL/GenBank/DDBJ databases">
        <authorList>
            <person name="Pelsma A.J. K."/>
        </authorList>
    </citation>
    <scope>NUCLEOTIDE SEQUENCE</scope>
</reference>
<gene>
    <name evidence="1" type="ORF">AMST5_03868</name>
</gene>
<name>A0AA48M607_9ZZZZ</name>
<proteinExistence type="predicted"/>
<accession>A0AA48M607</accession>
<sequence length="55" mass="5830">MNSLTLLGSGNLPVKMNTRSDKTMAVNPGVCAGGRHCRHIESEPSFGITENEAAE</sequence>
<evidence type="ECO:0000313" key="1">
    <source>
        <dbReference type="EMBL" id="CAJ0888328.1"/>
    </source>
</evidence>
<dbReference type="AlphaFoldDB" id="A0AA48M607"/>